<protein>
    <submittedName>
        <fullName evidence="2">Alkaline shock response membrane anchor protein AmaP</fullName>
    </submittedName>
</protein>
<evidence type="ECO:0000256" key="1">
    <source>
        <dbReference type="SAM" id="Phobius"/>
    </source>
</evidence>
<evidence type="ECO:0000313" key="3">
    <source>
        <dbReference type="Proteomes" id="UP001499942"/>
    </source>
</evidence>
<feature type="transmembrane region" description="Helical" evidence="1">
    <location>
        <begin position="55"/>
        <end position="76"/>
    </location>
</feature>
<dbReference type="EMBL" id="BAAASR010000027">
    <property type="protein sequence ID" value="GAA2509046.1"/>
    <property type="molecule type" value="Genomic_DNA"/>
</dbReference>
<gene>
    <name evidence="2" type="primary">amaP</name>
    <name evidence="2" type="ORF">GCM10010393_47370</name>
</gene>
<organism evidence="2 3">
    <name type="scientific">Streptomyces gobitricini</name>
    <dbReference type="NCBI Taxonomy" id="68211"/>
    <lineage>
        <taxon>Bacteria</taxon>
        <taxon>Bacillati</taxon>
        <taxon>Actinomycetota</taxon>
        <taxon>Actinomycetes</taxon>
        <taxon>Kitasatosporales</taxon>
        <taxon>Streptomycetaceae</taxon>
        <taxon>Streptomyces</taxon>
    </lineage>
</organism>
<name>A0ABN3MUE0_9ACTN</name>
<comment type="caution">
    <text evidence="2">The sequence shown here is derived from an EMBL/GenBank/DDBJ whole genome shotgun (WGS) entry which is preliminary data.</text>
</comment>
<accession>A0ABN3MUE0</accession>
<evidence type="ECO:0000313" key="2">
    <source>
        <dbReference type="EMBL" id="GAA2509046.1"/>
    </source>
</evidence>
<dbReference type="RefSeq" id="WP_344364608.1">
    <property type="nucleotide sequence ID" value="NZ_BAAASR010000027.1"/>
</dbReference>
<keyword evidence="3" id="KW-1185">Reference proteome</keyword>
<keyword evidence="1" id="KW-0812">Transmembrane</keyword>
<proteinExistence type="predicted"/>
<dbReference type="Proteomes" id="UP001499942">
    <property type="component" value="Unassembled WGS sequence"/>
</dbReference>
<keyword evidence="1" id="KW-1133">Transmembrane helix</keyword>
<keyword evidence="1" id="KW-0472">Membrane</keyword>
<sequence length="187" mass="19972">MLRTVNRVLLGLAGAVLVCTGGAVLAAALDLGVPSWWPWRGSDTVLLGESARTRWGWPVVVAVLAVLVLLALWWLVAQLRRHRLAEVLVDSRDGESAALRGRALEGAAEAEAEALDGVSRARVRLTGRPTAPSARVSLLLEPHVSPDEALSGLRDGALRHVRESAALPELPAEAHLRAAKHPARRVT</sequence>
<reference evidence="2 3" key="1">
    <citation type="journal article" date="2019" name="Int. J. Syst. Evol. Microbiol.">
        <title>The Global Catalogue of Microorganisms (GCM) 10K type strain sequencing project: providing services to taxonomists for standard genome sequencing and annotation.</title>
        <authorList>
            <consortium name="The Broad Institute Genomics Platform"/>
            <consortium name="The Broad Institute Genome Sequencing Center for Infectious Disease"/>
            <person name="Wu L."/>
            <person name="Ma J."/>
        </authorList>
    </citation>
    <scope>NUCLEOTIDE SEQUENCE [LARGE SCALE GENOMIC DNA]</scope>
    <source>
        <strain evidence="2 3">JCM 5062</strain>
    </source>
</reference>
<dbReference type="NCBIfam" id="NF033218">
    <property type="entry name" value="anchor_AmaP"/>
    <property type="match status" value="1"/>
</dbReference>